<reference evidence="1 2" key="1">
    <citation type="journal article" date="2015" name="Infect. Genet. Evol.">
        <title>Genomic sequences of six botulinum neurotoxin-producing strains representing three clostridial species illustrate the mobility and diversity of botulinum neurotoxin genes.</title>
        <authorList>
            <person name="Smith T.J."/>
            <person name="Hill K.K."/>
            <person name="Xie G."/>
            <person name="Foley B.T."/>
            <person name="Williamson C.H."/>
            <person name="Foster J.T."/>
            <person name="Johnson S.L."/>
            <person name="Chertkov O."/>
            <person name="Teshima H."/>
            <person name="Gibbons H.S."/>
            <person name="Johnsky L.A."/>
            <person name="Karavis M.A."/>
            <person name="Smith L.A."/>
        </authorList>
    </citation>
    <scope>NUCLEOTIDE SEQUENCE [LARGE SCALE GENOMIC DNA]</scope>
    <source>
        <strain evidence="1 2">CDC 2741</strain>
    </source>
</reference>
<evidence type="ECO:0008006" key="3">
    <source>
        <dbReference type="Google" id="ProtNLM"/>
    </source>
</evidence>
<comment type="caution">
    <text evidence="1">The sequence shown here is derived from an EMBL/GenBank/DDBJ whole genome shotgun (WGS) entry which is preliminary data.</text>
</comment>
<evidence type="ECO:0000313" key="2">
    <source>
        <dbReference type="Proteomes" id="UP000031366"/>
    </source>
</evidence>
<dbReference type="AlphaFoldDB" id="A0A0C1U7I7"/>
<organism evidence="1 2">
    <name type="scientific">Clostridium argentinense CDC 2741</name>
    <dbReference type="NCBI Taxonomy" id="1418104"/>
    <lineage>
        <taxon>Bacteria</taxon>
        <taxon>Bacillati</taxon>
        <taxon>Bacillota</taxon>
        <taxon>Clostridia</taxon>
        <taxon>Eubacteriales</taxon>
        <taxon>Clostridiaceae</taxon>
        <taxon>Clostridium</taxon>
    </lineage>
</organism>
<dbReference type="EMBL" id="AYSO01000013">
    <property type="protein sequence ID" value="KIE47768.1"/>
    <property type="molecule type" value="Genomic_DNA"/>
</dbReference>
<gene>
    <name evidence="1" type="ORF">U732_3579</name>
</gene>
<dbReference type="RefSeq" id="WP_039630783.1">
    <property type="nucleotide sequence ID" value="NZ_AYSO01000013.1"/>
</dbReference>
<accession>A0A0C1U7I7</accession>
<sequence>MLIDKNSFNNIESFIEHLKKNENIIGIVEYGGRTYTDMAAGGDYDLTVIFDKPVSNNFAGVHFHINGIPIDCMILSKEDFMLDNPLNEFLFVHLNCNILYDKDNITSELLKKIQTTWAAKNKLSDSQISLYRFTFKHILDKLEHRLHDNELYTKYFIYSSVDWFLSCYANIKCWEIGKSKLHLKLIQNKEPILFEIISRLYSESSLEAQFILLKKCAEYMLKDIGGLWRENEVLFHLSPEGKNDEDEQNRLLNILFN</sequence>
<dbReference type="SUPFAM" id="SSF81301">
    <property type="entry name" value="Nucleotidyltransferase"/>
    <property type="match status" value="1"/>
</dbReference>
<evidence type="ECO:0000313" key="1">
    <source>
        <dbReference type="EMBL" id="KIE47768.1"/>
    </source>
</evidence>
<proteinExistence type="predicted"/>
<protein>
    <recommendedName>
        <fullName evidence="3">Nucleotidyltransferase domain protein</fullName>
    </recommendedName>
</protein>
<name>A0A0C1U7I7_9CLOT</name>
<dbReference type="InterPro" id="IPR043519">
    <property type="entry name" value="NT_sf"/>
</dbReference>
<keyword evidence="2" id="KW-1185">Reference proteome</keyword>
<dbReference type="OrthoDB" id="3034525at2"/>
<dbReference type="Proteomes" id="UP000031366">
    <property type="component" value="Unassembled WGS sequence"/>
</dbReference>